<evidence type="ECO:0000313" key="1">
    <source>
        <dbReference type="EMBL" id="KIK55625.1"/>
    </source>
</evidence>
<protein>
    <recommendedName>
        <fullName evidence="3">Adenylate kinase</fullName>
    </recommendedName>
</protein>
<gene>
    <name evidence="1" type="ORF">GYMLUDRAFT_47596</name>
</gene>
<dbReference type="Proteomes" id="UP000053593">
    <property type="component" value="Unassembled WGS sequence"/>
</dbReference>
<evidence type="ECO:0008006" key="3">
    <source>
        <dbReference type="Google" id="ProtNLM"/>
    </source>
</evidence>
<dbReference type="HOGENOM" id="CLU_092618_1_1_1"/>
<organism evidence="1 2">
    <name type="scientific">Collybiopsis luxurians FD-317 M1</name>
    <dbReference type="NCBI Taxonomy" id="944289"/>
    <lineage>
        <taxon>Eukaryota</taxon>
        <taxon>Fungi</taxon>
        <taxon>Dikarya</taxon>
        <taxon>Basidiomycota</taxon>
        <taxon>Agaricomycotina</taxon>
        <taxon>Agaricomycetes</taxon>
        <taxon>Agaricomycetidae</taxon>
        <taxon>Agaricales</taxon>
        <taxon>Marasmiineae</taxon>
        <taxon>Omphalotaceae</taxon>
        <taxon>Collybiopsis</taxon>
        <taxon>Collybiopsis luxurians</taxon>
    </lineage>
</organism>
<keyword evidence="2" id="KW-1185">Reference proteome</keyword>
<dbReference type="PANTHER" id="PTHR37816">
    <property type="entry name" value="YALI0E33011P"/>
    <property type="match status" value="1"/>
</dbReference>
<accession>A0A0D0AYA6</accession>
<sequence>MTQNHAFPPLIGDEEGRFRIRIVGNSGSGKTTLCKELASILNIPALSLDELHWQPGWKETPADELREKVEDFIQQNASRGWVIDGNYSKKGGLIVQERATDVIWLNPPLLLYFPRIIIRTLLRLMRLRPPCRPGCNERFREVFFSKDSIIWWCLTNHRSSFERNSALMEIWGLGVGSRAQKMRRLGGWGAELRDWLKSVRELARNR</sequence>
<dbReference type="EMBL" id="KN834804">
    <property type="protein sequence ID" value="KIK55625.1"/>
    <property type="molecule type" value="Genomic_DNA"/>
</dbReference>
<dbReference type="PANTHER" id="PTHR37816:SF1">
    <property type="entry name" value="TOXIN"/>
    <property type="match status" value="1"/>
</dbReference>
<dbReference type="Gene3D" id="3.40.50.300">
    <property type="entry name" value="P-loop containing nucleotide triphosphate hydrolases"/>
    <property type="match status" value="1"/>
</dbReference>
<proteinExistence type="predicted"/>
<dbReference type="AlphaFoldDB" id="A0A0D0AYA6"/>
<reference evidence="1 2" key="1">
    <citation type="submission" date="2014-04" db="EMBL/GenBank/DDBJ databases">
        <title>Evolutionary Origins and Diversification of the Mycorrhizal Mutualists.</title>
        <authorList>
            <consortium name="DOE Joint Genome Institute"/>
            <consortium name="Mycorrhizal Genomics Consortium"/>
            <person name="Kohler A."/>
            <person name="Kuo A."/>
            <person name="Nagy L.G."/>
            <person name="Floudas D."/>
            <person name="Copeland A."/>
            <person name="Barry K.W."/>
            <person name="Cichocki N."/>
            <person name="Veneault-Fourrey C."/>
            <person name="LaButti K."/>
            <person name="Lindquist E.A."/>
            <person name="Lipzen A."/>
            <person name="Lundell T."/>
            <person name="Morin E."/>
            <person name="Murat C."/>
            <person name="Riley R."/>
            <person name="Ohm R."/>
            <person name="Sun H."/>
            <person name="Tunlid A."/>
            <person name="Henrissat B."/>
            <person name="Grigoriev I.V."/>
            <person name="Hibbett D.S."/>
            <person name="Martin F."/>
        </authorList>
    </citation>
    <scope>NUCLEOTIDE SEQUENCE [LARGE SCALE GENOMIC DNA]</scope>
    <source>
        <strain evidence="1 2">FD-317 M1</strain>
    </source>
</reference>
<dbReference type="SUPFAM" id="SSF52540">
    <property type="entry name" value="P-loop containing nucleoside triphosphate hydrolases"/>
    <property type="match status" value="1"/>
</dbReference>
<evidence type="ECO:0000313" key="2">
    <source>
        <dbReference type="Proteomes" id="UP000053593"/>
    </source>
</evidence>
<dbReference type="OrthoDB" id="65590at2759"/>
<dbReference type="InterPro" id="IPR027417">
    <property type="entry name" value="P-loop_NTPase"/>
</dbReference>
<name>A0A0D0AYA6_9AGAR</name>
<dbReference type="InterPro" id="IPR052922">
    <property type="entry name" value="Cytidylate_Kinase-2"/>
</dbReference>